<gene>
    <name evidence="8" type="primary">pscS</name>
    <name evidence="6" type="ORF">BK007_01685</name>
    <name evidence="7" type="ORF">BK009_11800</name>
    <name evidence="8" type="ORF">HG719_07945</name>
</gene>
<evidence type="ECO:0000256" key="3">
    <source>
        <dbReference type="ARBA" id="ARBA00022898"/>
    </source>
</evidence>
<dbReference type="AlphaFoldDB" id="A0A2H4VT95"/>
<keyword evidence="3 5" id="KW-0663">Pyridoxal phosphate</keyword>
<dbReference type="EC" id="2.5.1.73" evidence="5"/>
<dbReference type="GeneID" id="35123851"/>
<protein>
    <recommendedName>
        <fullName evidence="5">O-phospho-L-seryl-tRNA:Cys-tRNA synthase</fullName>
        <ecNumber evidence="5">2.5.1.73</ecNumber>
    </recommendedName>
    <alternativeName>
        <fullName evidence="5">Sep-tRNA:Cys-tRNA synthase</fullName>
        <shortName evidence="5">SepCysS</shortName>
    </alternativeName>
</protein>
<feature type="modified residue" description="N6-(pyridoxal phosphate)lysine" evidence="5">
    <location>
        <position position="215"/>
    </location>
</feature>
<accession>A0A2H4VT95</accession>
<dbReference type="HAMAP" id="MF_01675">
    <property type="entry name" value="Sep_Cys_tRNA_synth"/>
    <property type="match status" value="1"/>
</dbReference>
<comment type="subunit">
    <text evidence="5">Homodimer. Interacts with SepRS.</text>
</comment>
<dbReference type="Gene3D" id="3.90.1150.10">
    <property type="entry name" value="Aspartate Aminotransferase, domain 1"/>
    <property type="match status" value="1"/>
</dbReference>
<dbReference type="InterPro" id="IPR008829">
    <property type="entry name" value="SepSecS/SepCysS"/>
</dbReference>
<dbReference type="Pfam" id="PF05889">
    <property type="entry name" value="SepSecS"/>
    <property type="match status" value="1"/>
</dbReference>
<dbReference type="NCBIfam" id="NF006810">
    <property type="entry name" value="PRK09331.1"/>
    <property type="match status" value="1"/>
</dbReference>
<dbReference type="InterPro" id="IPR013375">
    <property type="entry name" value="Sep_Cys-tRNA_synth_arc"/>
</dbReference>
<feature type="binding site" evidence="5">
    <location>
        <begin position="212"/>
        <end position="214"/>
    </location>
    <ligand>
        <name>pyridoxal 5'-phosphate</name>
        <dbReference type="ChEBI" id="CHEBI:597326"/>
    </ligand>
</feature>
<proteinExistence type="inferred from homology"/>
<dbReference type="InterPro" id="IPR015424">
    <property type="entry name" value="PyrdxlP-dep_Trfase"/>
</dbReference>
<comment type="catalytic activity">
    <reaction evidence="5">
        <text>O-phospho-L-seryl-tRNA(Cys) + hydrogen sulfide + H(+) = L-cysteinyl-tRNA(Cys) + phosphate</text>
        <dbReference type="Rhea" id="RHEA:25686"/>
        <dbReference type="Rhea" id="RHEA-COMP:9679"/>
        <dbReference type="Rhea" id="RHEA-COMP:9719"/>
        <dbReference type="ChEBI" id="CHEBI:15378"/>
        <dbReference type="ChEBI" id="CHEBI:29919"/>
        <dbReference type="ChEBI" id="CHEBI:43474"/>
        <dbReference type="ChEBI" id="CHEBI:78517"/>
        <dbReference type="ChEBI" id="CHEBI:78551"/>
        <dbReference type="EC" id="2.5.1.73"/>
    </reaction>
</comment>
<evidence type="ECO:0000313" key="7">
    <source>
        <dbReference type="EMBL" id="AUB61292.1"/>
    </source>
</evidence>
<comment type="cofactor">
    <cofactor evidence="1 5">
        <name>pyridoxal 5'-phosphate</name>
        <dbReference type="ChEBI" id="CHEBI:597326"/>
    </cofactor>
</comment>
<dbReference type="Gene3D" id="3.40.640.10">
    <property type="entry name" value="Type I PLP-dependent aspartate aminotransferase-like (Major domain)"/>
    <property type="match status" value="1"/>
</dbReference>
<dbReference type="EMBL" id="CP017766">
    <property type="protein sequence ID" value="AUB54854.1"/>
    <property type="molecule type" value="Genomic_DNA"/>
</dbReference>
<reference evidence="8 11" key="2">
    <citation type="submission" date="2020-04" db="EMBL/GenBank/DDBJ databases">
        <title>Draft genome of Methanobacterium subterraneum isolated from animal feces.</title>
        <authorList>
            <person name="Ouboter H.T."/>
            <person name="Berger S."/>
            <person name="Gungor E."/>
            <person name="Jetten M.S.M."/>
            <person name="Welte C.U."/>
        </authorList>
    </citation>
    <scope>NUCLEOTIDE SEQUENCE [LARGE SCALE GENOMIC DNA]</scope>
    <source>
        <strain evidence="8">HO_2020</strain>
    </source>
</reference>
<dbReference type="Proteomes" id="UP000591058">
    <property type="component" value="Unassembled WGS sequence"/>
</dbReference>
<dbReference type="InterPro" id="IPR015422">
    <property type="entry name" value="PyrdxlP-dep_Trfase_small"/>
</dbReference>
<dbReference type="InterPro" id="IPR015421">
    <property type="entry name" value="PyrdxlP-dep_Trfase_major"/>
</dbReference>
<evidence type="ECO:0000313" key="6">
    <source>
        <dbReference type="EMBL" id="AUB54854.1"/>
    </source>
</evidence>
<accession>A0A2H4V9T4</accession>
<evidence type="ECO:0000313" key="9">
    <source>
        <dbReference type="Proteomes" id="UP000232631"/>
    </source>
</evidence>
<keyword evidence="4 5" id="KW-0648">Protein biosynthesis</keyword>
<dbReference type="Proteomes" id="UP000232806">
    <property type="component" value="Chromosome"/>
</dbReference>
<feature type="binding site" evidence="5">
    <location>
        <begin position="83"/>
        <end position="84"/>
    </location>
    <ligand>
        <name>pyridoxal 5'-phosphate</name>
        <dbReference type="ChEBI" id="CHEBI:597326"/>
    </ligand>
</feature>
<evidence type="ECO:0000313" key="8">
    <source>
        <dbReference type="EMBL" id="NMO09761.1"/>
    </source>
</evidence>
<evidence type="ECO:0000256" key="5">
    <source>
        <dbReference type="HAMAP-Rule" id="MF_01675"/>
    </source>
</evidence>
<reference evidence="9 10" key="1">
    <citation type="submission" date="2016-10" db="EMBL/GenBank/DDBJ databases">
        <title>Comparative genomics between deep and shallow subseafloor isolates.</title>
        <authorList>
            <person name="Ishii S."/>
            <person name="Miller J.R."/>
            <person name="Sutton G."/>
            <person name="Suzuki S."/>
            <person name="Methe B."/>
            <person name="Inagaki F."/>
            <person name="Imachi H."/>
        </authorList>
    </citation>
    <scope>NUCLEOTIDE SEQUENCE [LARGE SCALE GENOMIC DNA]</scope>
    <source>
        <strain evidence="7 9">A8p</strain>
        <strain evidence="6 10">MO-MB1</strain>
    </source>
</reference>
<sequence length="382" mass="42939">MKCQNYSLNRQTERENLNLNPLQRGGVLPPESRQALYEFSDGYSVCDYCAGRLDQVPRPSISGFLEDMACFINVDHVRTVHGAREGKFAVMHAICQPGDTVLVDGNAHYTSHLAAERNGLNIVEVPSSGYPEHRISPEGYRETLDELYDMGEEVSLVLLTHVDGDYGNVTDARGVGKVAHDAGIPFLLNCAYSMGRMPIDSKGWNVDFVVGSGHKSMAASGPIGILGVQDEWADLILKRSNRHEVKELEMLGCTTRGAPIATLMASLPHLIDRVDKWDVEVEKTRYFVSEMEKISGVRQIGVRPTEHDLVRFETPFFHSIADKHPRKGFYLYEELKKRNIVGIKRGQTQWFKCSVYGFSQEQVHYIAHSFAEIADKYREIGD</sequence>
<dbReference type="EMBL" id="JABBYL010000028">
    <property type="protein sequence ID" value="NMO09761.1"/>
    <property type="molecule type" value="Genomic_DNA"/>
</dbReference>
<evidence type="ECO:0000256" key="4">
    <source>
        <dbReference type="ARBA" id="ARBA00022917"/>
    </source>
</evidence>
<evidence type="ECO:0000256" key="2">
    <source>
        <dbReference type="ARBA" id="ARBA00022679"/>
    </source>
</evidence>
<dbReference type="RefSeq" id="WP_100904831.1">
    <property type="nucleotide sequence ID" value="NZ_CP017766.1"/>
</dbReference>
<dbReference type="GO" id="GO:0043766">
    <property type="term" value="F:Sep-tRNA:Cys-tRNA synthase activity"/>
    <property type="evidence" value="ECO:0007669"/>
    <property type="project" value="UniProtKB-UniRule"/>
</dbReference>
<organism evidence="7 9">
    <name type="scientific">Methanobacterium subterraneum</name>
    <dbReference type="NCBI Taxonomy" id="59277"/>
    <lineage>
        <taxon>Archaea</taxon>
        <taxon>Methanobacteriati</taxon>
        <taxon>Methanobacteriota</taxon>
        <taxon>Methanomada group</taxon>
        <taxon>Methanobacteria</taxon>
        <taxon>Methanobacteriales</taxon>
        <taxon>Methanobacteriaceae</taxon>
        <taxon>Methanobacterium</taxon>
    </lineage>
</organism>
<keyword evidence="2 5" id="KW-0808">Transferase</keyword>
<dbReference type="NCBIfam" id="TIGR02539">
    <property type="entry name" value="SepCysS"/>
    <property type="match status" value="1"/>
</dbReference>
<comment type="function">
    <text evidence="5">Converts O-phospho-L-seryl-tRNA(Cys) (Sep-tRNA(Cys)) to L-cysteinyl-tRNA(Cys) (Cys-tRNA(Cys)).</text>
</comment>
<evidence type="ECO:0000313" key="11">
    <source>
        <dbReference type="Proteomes" id="UP000591058"/>
    </source>
</evidence>
<dbReference type="SUPFAM" id="SSF53383">
    <property type="entry name" value="PLP-dependent transferases"/>
    <property type="match status" value="1"/>
</dbReference>
<dbReference type="PANTHER" id="PTHR43586:SF3">
    <property type="entry name" value="O-PHOSPHO-L-SERYL-TRNA:CYS-TRNA SYNTHASE"/>
    <property type="match status" value="1"/>
</dbReference>
<dbReference type="GO" id="GO:0006412">
    <property type="term" value="P:translation"/>
    <property type="evidence" value="ECO:0007669"/>
    <property type="project" value="UniProtKB-KW"/>
</dbReference>
<dbReference type="OrthoDB" id="5817at2157"/>
<dbReference type="EMBL" id="CP017768">
    <property type="protein sequence ID" value="AUB61292.1"/>
    <property type="molecule type" value="Genomic_DNA"/>
</dbReference>
<evidence type="ECO:0000313" key="10">
    <source>
        <dbReference type="Proteomes" id="UP000232806"/>
    </source>
</evidence>
<keyword evidence="9" id="KW-1185">Reference proteome</keyword>
<evidence type="ECO:0000256" key="1">
    <source>
        <dbReference type="ARBA" id="ARBA00001933"/>
    </source>
</evidence>
<comment type="similarity">
    <text evidence="5">Belongs to the SepCysS family.</text>
</comment>
<feature type="binding site" evidence="5">
    <location>
        <position position="189"/>
    </location>
    <ligand>
        <name>pyridoxal 5'-phosphate</name>
        <dbReference type="ChEBI" id="CHEBI:597326"/>
    </ligand>
</feature>
<dbReference type="PANTHER" id="PTHR43586">
    <property type="entry name" value="CYSTEINE DESULFURASE"/>
    <property type="match status" value="1"/>
</dbReference>
<dbReference type="Proteomes" id="UP000232631">
    <property type="component" value="Chromosome"/>
</dbReference>
<dbReference type="KEGG" id="msub:BK009_11800"/>
<name>A0A2H4VT95_9EURY</name>